<dbReference type="EMBL" id="KJ776580">
    <property type="protein sequence ID" value="AIW54744.1"/>
    <property type="molecule type" value="Genomic_DNA"/>
</dbReference>
<sequence length="52" mass="6094">MSCKPSIFPLCLSKPLQKTFYGQCKISHKKFFGVFLCTLINKEHKNFDKQLQ</sequence>
<keyword evidence="1" id="KW-0808">Transferase</keyword>
<protein>
    <submittedName>
        <fullName evidence="1">RNA methyltransferase</fullName>
    </submittedName>
</protein>
<dbReference type="AlphaFoldDB" id="A0A0A0UVB2"/>
<proteinExistence type="predicted"/>
<geneLocation type="plasmid" evidence="1">
    <name>pCDC5900</name>
</geneLocation>
<reference evidence="1" key="1">
    <citation type="journal article" date="2014" name="Genome Biol. Evol.">
        <title>Three classes of plasmid (47-63 kb) carry the type B neurotoxin gene cluster of group II Clostridium botulinum.</title>
        <authorList>
            <person name="Carter A.T."/>
            <person name="Austin J.W."/>
            <person name="Weedmark K.A."/>
            <person name="Corbett C."/>
            <person name="Peck M.W."/>
        </authorList>
    </citation>
    <scope>NUCLEOTIDE SEQUENCE</scope>
    <source>
        <strain evidence="1">CDC5900</strain>
        <plasmid evidence="1">pCDC5900</plasmid>
    </source>
</reference>
<dbReference type="GO" id="GO:0008168">
    <property type="term" value="F:methyltransferase activity"/>
    <property type="evidence" value="ECO:0007669"/>
    <property type="project" value="UniProtKB-KW"/>
</dbReference>
<keyword evidence="1" id="KW-0614">Plasmid</keyword>
<organism evidence="1">
    <name type="scientific">Clostridium botulinum</name>
    <dbReference type="NCBI Taxonomy" id="1491"/>
    <lineage>
        <taxon>Bacteria</taxon>
        <taxon>Bacillati</taxon>
        <taxon>Bacillota</taxon>
        <taxon>Clostridia</taxon>
        <taxon>Eubacteriales</taxon>
        <taxon>Clostridiaceae</taxon>
        <taxon>Clostridium</taxon>
    </lineage>
</organism>
<accession>A0A0A0UVB2</accession>
<dbReference type="GO" id="GO:0032259">
    <property type="term" value="P:methylation"/>
    <property type="evidence" value="ECO:0007669"/>
    <property type="project" value="UniProtKB-KW"/>
</dbReference>
<keyword evidence="1" id="KW-0489">Methyltransferase</keyword>
<evidence type="ECO:0000313" key="1">
    <source>
        <dbReference type="EMBL" id="AIW54744.1"/>
    </source>
</evidence>
<name>A0A0A0UVB2_CLOBO</name>